<reference evidence="2" key="1">
    <citation type="journal article" date="2019" name="Int. J. Syst. Evol. Microbiol.">
        <title>The Global Catalogue of Microorganisms (GCM) 10K type strain sequencing project: providing services to taxonomists for standard genome sequencing and annotation.</title>
        <authorList>
            <consortium name="The Broad Institute Genomics Platform"/>
            <consortium name="The Broad Institute Genome Sequencing Center for Infectious Disease"/>
            <person name="Wu L."/>
            <person name="Ma J."/>
        </authorList>
    </citation>
    <scope>NUCLEOTIDE SEQUENCE [LARGE SCALE GENOMIC DNA]</scope>
    <source>
        <strain evidence="2">CCUG 39402</strain>
    </source>
</reference>
<dbReference type="Proteomes" id="UP001596270">
    <property type="component" value="Unassembled WGS sequence"/>
</dbReference>
<evidence type="ECO:0000313" key="1">
    <source>
        <dbReference type="EMBL" id="MFC6281051.1"/>
    </source>
</evidence>
<proteinExistence type="predicted"/>
<keyword evidence="2" id="KW-1185">Reference proteome</keyword>
<sequence>MKTKTASLQTSIADMFPFALEETSDVHGKPMAGFVHQGIVIHDPTVTECGRFAATPDLYGMTEAQVLALMQLNSTLDEATESAINAGSLVIQRHLGITTGDIAGAYFTGESREQIESAILLYALTEIARMQAA</sequence>
<name>A0ABW1TTV7_9BURK</name>
<gene>
    <name evidence="1" type="ORF">ACFQND_07385</name>
</gene>
<comment type="caution">
    <text evidence="1">The sequence shown here is derived from an EMBL/GenBank/DDBJ whole genome shotgun (WGS) entry which is preliminary data.</text>
</comment>
<dbReference type="EMBL" id="JBHSRS010000016">
    <property type="protein sequence ID" value="MFC6281051.1"/>
    <property type="molecule type" value="Genomic_DNA"/>
</dbReference>
<evidence type="ECO:0000313" key="2">
    <source>
        <dbReference type="Proteomes" id="UP001596270"/>
    </source>
</evidence>
<accession>A0ABW1TTV7</accession>
<dbReference type="RefSeq" id="WP_371438921.1">
    <property type="nucleotide sequence ID" value="NZ_JBHSRS010000016.1"/>
</dbReference>
<organism evidence="1 2">
    <name type="scientific">Polaromonas aquatica</name>
    <dbReference type="NCBI Taxonomy" id="332657"/>
    <lineage>
        <taxon>Bacteria</taxon>
        <taxon>Pseudomonadati</taxon>
        <taxon>Pseudomonadota</taxon>
        <taxon>Betaproteobacteria</taxon>
        <taxon>Burkholderiales</taxon>
        <taxon>Comamonadaceae</taxon>
        <taxon>Polaromonas</taxon>
    </lineage>
</organism>
<protein>
    <submittedName>
        <fullName evidence="1">Uncharacterized protein</fullName>
    </submittedName>
</protein>